<dbReference type="EMBL" id="AEDD01000001">
    <property type="protein sequence ID" value="EFM13088.1"/>
    <property type="molecule type" value="Genomic_DNA"/>
</dbReference>
<keyword evidence="4" id="KW-1185">Reference proteome</keyword>
<keyword evidence="2" id="KW-0812">Transmembrane</keyword>
<dbReference type="GO" id="GO:0016829">
    <property type="term" value="F:lyase activity"/>
    <property type="evidence" value="ECO:0007669"/>
    <property type="project" value="UniProtKB-KW"/>
</dbReference>
<dbReference type="OrthoDB" id="2616345at2"/>
<organism evidence="3 4">
    <name type="scientific">Paenibacillus curdlanolyticus YK9</name>
    <dbReference type="NCBI Taxonomy" id="717606"/>
    <lineage>
        <taxon>Bacteria</taxon>
        <taxon>Bacillati</taxon>
        <taxon>Bacillota</taxon>
        <taxon>Bacilli</taxon>
        <taxon>Bacillales</taxon>
        <taxon>Paenibacillaceae</taxon>
        <taxon>Paenibacillus</taxon>
    </lineage>
</organism>
<reference evidence="3 4" key="1">
    <citation type="submission" date="2010-07" db="EMBL/GenBank/DDBJ databases">
        <title>The draft genome of Paenibacillus curdlanolyticus YK9.</title>
        <authorList>
            <consortium name="US DOE Joint Genome Institute (JGI-PGF)"/>
            <person name="Lucas S."/>
            <person name="Copeland A."/>
            <person name="Lapidus A."/>
            <person name="Cheng J.-F."/>
            <person name="Bruce D."/>
            <person name="Goodwin L."/>
            <person name="Pitluck S."/>
            <person name="Land M.L."/>
            <person name="Hauser L."/>
            <person name="Chang Y.-J."/>
            <person name="Jeffries C."/>
            <person name="Anderson I.J."/>
            <person name="Johnson E."/>
            <person name="Loganathan U."/>
            <person name="Mulhopadhyay B."/>
            <person name="Kyrpides N."/>
            <person name="Woyke T.J."/>
        </authorList>
    </citation>
    <scope>NUCLEOTIDE SEQUENCE [LARGE SCALE GENOMIC DNA]</scope>
    <source>
        <strain evidence="3 4">YK9</strain>
    </source>
</reference>
<keyword evidence="2" id="KW-1133">Transmembrane helix</keyword>
<keyword evidence="3" id="KW-0456">Lyase</keyword>
<feature type="transmembrane region" description="Helical" evidence="2">
    <location>
        <begin position="7"/>
        <end position="26"/>
    </location>
</feature>
<dbReference type="Proteomes" id="UP000005387">
    <property type="component" value="Unassembled WGS sequence"/>
</dbReference>
<proteinExistence type="predicted"/>
<evidence type="ECO:0000256" key="2">
    <source>
        <dbReference type="SAM" id="Phobius"/>
    </source>
</evidence>
<keyword evidence="2" id="KW-0472">Membrane</keyword>
<dbReference type="STRING" id="717606.PaecuDRAFT_0599"/>
<gene>
    <name evidence="3" type="ORF">PaecuDRAFT_0599</name>
</gene>
<sequence>MFKDKRFLAGLGVGIIAGGLLLQVMIVGEGGTDNKSDERLYTEQEVQQLVEKAKLDKEAAEASGEQAKVDNTTNAGDSGKKPSEPAEVTPTKKPTDPSVDAPVDSKAPAAPEQPKQGATDPVTKPTVQETAKPVIIRIKPGSNLTQTAKILADNGIIDSQSKFIAKMRNDKKLVRAGYFSFTGKPTLQETVDILTSKPLSQQEADRKQSK</sequence>
<accession>E0I474</accession>
<evidence type="ECO:0000313" key="4">
    <source>
        <dbReference type="Proteomes" id="UP000005387"/>
    </source>
</evidence>
<dbReference type="AlphaFoldDB" id="E0I474"/>
<dbReference type="RefSeq" id="WP_006036616.1">
    <property type="nucleotide sequence ID" value="NZ_AEDD01000001.1"/>
</dbReference>
<dbReference type="Gene3D" id="3.30.1490.480">
    <property type="entry name" value="Endolytic murein transglycosylase"/>
    <property type="match status" value="1"/>
</dbReference>
<protein>
    <submittedName>
        <fullName evidence="3">Aminodeoxychorismate lyase</fullName>
    </submittedName>
</protein>
<evidence type="ECO:0000313" key="3">
    <source>
        <dbReference type="EMBL" id="EFM13088.1"/>
    </source>
</evidence>
<feature type="region of interest" description="Disordered" evidence="1">
    <location>
        <begin position="54"/>
        <end position="128"/>
    </location>
</feature>
<name>E0I474_9BACL</name>
<evidence type="ECO:0000256" key="1">
    <source>
        <dbReference type="SAM" id="MobiDB-lite"/>
    </source>
</evidence>
<dbReference type="eggNOG" id="COG1559">
    <property type="taxonomic scope" value="Bacteria"/>
</dbReference>